<proteinExistence type="predicted"/>
<evidence type="ECO:0000313" key="1">
    <source>
        <dbReference type="EMBL" id="KAH7858000.1"/>
    </source>
</evidence>
<evidence type="ECO:0000313" key="2">
    <source>
        <dbReference type="Proteomes" id="UP000828048"/>
    </source>
</evidence>
<comment type="caution">
    <text evidence="1">The sequence shown here is derived from an EMBL/GenBank/DDBJ whole genome shotgun (WGS) entry which is preliminary data.</text>
</comment>
<organism evidence="1 2">
    <name type="scientific">Vaccinium darrowii</name>
    <dbReference type="NCBI Taxonomy" id="229202"/>
    <lineage>
        <taxon>Eukaryota</taxon>
        <taxon>Viridiplantae</taxon>
        <taxon>Streptophyta</taxon>
        <taxon>Embryophyta</taxon>
        <taxon>Tracheophyta</taxon>
        <taxon>Spermatophyta</taxon>
        <taxon>Magnoliopsida</taxon>
        <taxon>eudicotyledons</taxon>
        <taxon>Gunneridae</taxon>
        <taxon>Pentapetalae</taxon>
        <taxon>asterids</taxon>
        <taxon>Ericales</taxon>
        <taxon>Ericaceae</taxon>
        <taxon>Vaccinioideae</taxon>
        <taxon>Vaccinieae</taxon>
        <taxon>Vaccinium</taxon>
    </lineage>
</organism>
<keyword evidence="2" id="KW-1185">Reference proteome</keyword>
<accession>A0ACB7YWP2</accession>
<gene>
    <name evidence="1" type="ORF">Vadar_018835</name>
</gene>
<dbReference type="EMBL" id="CM037153">
    <property type="protein sequence ID" value="KAH7858000.1"/>
    <property type="molecule type" value="Genomic_DNA"/>
</dbReference>
<name>A0ACB7YWP2_9ERIC</name>
<dbReference type="Proteomes" id="UP000828048">
    <property type="component" value="Chromosome 3"/>
</dbReference>
<protein>
    <submittedName>
        <fullName evidence="1">Uncharacterized protein</fullName>
    </submittedName>
</protein>
<sequence length="82" mass="8797">MTMEEEQIGVAHEINLVELISLQASNGEAPISSLLKTTTMTTEDEEIGPTSTSPFPCFLKSPSIVPESSLLLGSGKFPFNAR</sequence>
<reference evidence="1 2" key="1">
    <citation type="journal article" date="2021" name="Hortic Res">
        <title>High-quality reference genome and annotation aids understanding of berry development for evergreen blueberry (Vaccinium darrowii).</title>
        <authorList>
            <person name="Yu J."/>
            <person name="Hulse-Kemp A.M."/>
            <person name="Babiker E."/>
            <person name="Staton M."/>
        </authorList>
    </citation>
    <scope>NUCLEOTIDE SEQUENCE [LARGE SCALE GENOMIC DNA]</scope>
    <source>
        <strain evidence="2">cv. NJ 8807/NJ 8810</strain>
        <tissue evidence="1">Young leaf</tissue>
    </source>
</reference>